<dbReference type="PANTHER" id="PTHR30346:SF0">
    <property type="entry name" value="HCA OPERON TRANSCRIPTIONAL ACTIVATOR HCAR"/>
    <property type="match status" value="1"/>
</dbReference>
<dbReference type="PANTHER" id="PTHR30346">
    <property type="entry name" value="TRANSCRIPTIONAL DUAL REGULATOR HCAR-RELATED"/>
    <property type="match status" value="1"/>
</dbReference>
<dbReference type="InterPro" id="IPR000847">
    <property type="entry name" value="LysR_HTH_N"/>
</dbReference>
<dbReference type="Gene3D" id="1.10.10.10">
    <property type="entry name" value="Winged helix-like DNA-binding domain superfamily/Winged helix DNA-binding domain"/>
    <property type="match status" value="1"/>
</dbReference>
<dbReference type="InterPro" id="IPR036390">
    <property type="entry name" value="WH_DNA-bd_sf"/>
</dbReference>
<evidence type="ECO:0000313" key="6">
    <source>
        <dbReference type="EMBL" id="TCJ85018.1"/>
    </source>
</evidence>
<dbReference type="OrthoDB" id="9771171at2"/>
<dbReference type="GO" id="GO:0003700">
    <property type="term" value="F:DNA-binding transcription factor activity"/>
    <property type="evidence" value="ECO:0007669"/>
    <property type="project" value="InterPro"/>
</dbReference>
<dbReference type="GO" id="GO:0003677">
    <property type="term" value="F:DNA binding"/>
    <property type="evidence" value="ECO:0007669"/>
    <property type="project" value="UniProtKB-KW"/>
</dbReference>
<feature type="domain" description="HTH lysR-type" evidence="5">
    <location>
        <begin position="3"/>
        <end position="60"/>
    </location>
</feature>
<dbReference type="RefSeq" id="WP_131906734.1">
    <property type="nucleotide sequence ID" value="NZ_BAAAFU010000001.1"/>
</dbReference>
<sequence>MSFTLKQVRYFMAVAELGSVSSAAIEVCISASSVTAAIQDLEKELGVSLFSRHRKGLKLTYDGHRFVQHSQNILDAVSNAKYALDSQQETAQGKLSIGVTYTIASYFLAPLLARFKKSFPNLDITISEHKRSIVEKKLINGSLDIALVITSNLINNSDITSETLIESSRQLWVPPNHPFIELDSVSLEDVSHEPYIQLTIDEARVTHPRFWGKLDLKPNITFKTNSIEAMRSLVATGAGITILSDVVYRPWSLEGDRIITIPLSDPIPTMDIGLAWKTSNNEANVKAFINYCRMAYTSGRNNYRGDILSL</sequence>
<name>A0A4R1F0J7_9GAMM</name>
<keyword evidence="3 6" id="KW-0238">DNA-binding</keyword>
<comment type="caution">
    <text evidence="6">The sequence shown here is derived from an EMBL/GenBank/DDBJ whole genome shotgun (WGS) entry which is preliminary data.</text>
</comment>
<evidence type="ECO:0000256" key="2">
    <source>
        <dbReference type="ARBA" id="ARBA00023015"/>
    </source>
</evidence>
<evidence type="ECO:0000256" key="3">
    <source>
        <dbReference type="ARBA" id="ARBA00023125"/>
    </source>
</evidence>
<dbReference type="SUPFAM" id="SSF53850">
    <property type="entry name" value="Periplasmic binding protein-like II"/>
    <property type="match status" value="1"/>
</dbReference>
<dbReference type="FunFam" id="1.10.10.10:FF:000001">
    <property type="entry name" value="LysR family transcriptional regulator"/>
    <property type="match status" value="1"/>
</dbReference>
<evidence type="ECO:0000259" key="5">
    <source>
        <dbReference type="PROSITE" id="PS50931"/>
    </source>
</evidence>
<keyword evidence="7" id="KW-1185">Reference proteome</keyword>
<reference evidence="6 7" key="1">
    <citation type="submission" date="2019-03" db="EMBL/GenBank/DDBJ databases">
        <title>Genomic Encyclopedia of Type Strains, Phase IV (KMG-IV): sequencing the most valuable type-strain genomes for metagenomic binning, comparative biology and taxonomic classification.</title>
        <authorList>
            <person name="Goeker M."/>
        </authorList>
    </citation>
    <scope>NUCLEOTIDE SEQUENCE [LARGE SCALE GENOMIC DNA]</scope>
    <source>
        <strain evidence="6 7">DSM 24830</strain>
    </source>
</reference>
<dbReference type="Proteomes" id="UP000294887">
    <property type="component" value="Unassembled WGS sequence"/>
</dbReference>
<evidence type="ECO:0000313" key="7">
    <source>
        <dbReference type="Proteomes" id="UP000294887"/>
    </source>
</evidence>
<organism evidence="6 7">
    <name type="scientific">Cocleimonas flava</name>
    <dbReference type="NCBI Taxonomy" id="634765"/>
    <lineage>
        <taxon>Bacteria</taxon>
        <taxon>Pseudomonadati</taxon>
        <taxon>Pseudomonadota</taxon>
        <taxon>Gammaproteobacteria</taxon>
        <taxon>Thiotrichales</taxon>
        <taxon>Thiotrichaceae</taxon>
        <taxon>Cocleimonas</taxon>
    </lineage>
</organism>
<dbReference type="Pfam" id="PF03466">
    <property type="entry name" value="LysR_substrate"/>
    <property type="match status" value="1"/>
</dbReference>
<dbReference type="Pfam" id="PF00126">
    <property type="entry name" value="HTH_1"/>
    <property type="match status" value="1"/>
</dbReference>
<evidence type="ECO:0000256" key="1">
    <source>
        <dbReference type="ARBA" id="ARBA00009437"/>
    </source>
</evidence>
<dbReference type="SUPFAM" id="SSF46785">
    <property type="entry name" value="Winged helix' DNA-binding domain"/>
    <property type="match status" value="1"/>
</dbReference>
<dbReference type="AlphaFoldDB" id="A0A4R1F0J7"/>
<dbReference type="InterPro" id="IPR036388">
    <property type="entry name" value="WH-like_DNA-bd_sf"/>
</dbReference>
<dbReference type="GO" id="GO:0032993">
    <property type="term" value="C:protein-DNA complex"/>
    <property type="evidence" value="ECO:0007669"/>
    <property type="project" value="TreeGrafter"/>
</dbReference>
<evidence type="ECO:0000256" key="4">
    <source>
        <dbReference type="ARBA" id="ARBA00023163"/>
    </source>
</evidence>
<proteinExistence type="inferred from homology"/>
<dbReference type="EMBL" id="SMFQ01000004">
    <property type="protein sequence ID" value="TCJ85018.1"/>
    <property type="molecule type" value="Genomic_DNA"/>
</dbReference>
<dbReference type="Gene3D" id="3.40.190.10">
    <property type="entry name" value="Periplasmic binding protein-like II"/>
    <property type="match status" value="2"/>
</dbReference>
<gene>
    <name evidence="6" type="ORF">EV695_2983</name>
</gene>
<keyword evidence="2" id="KW-0805">Transcription regulation</keyword>
<protein>
    <submittedName>
        <fullName evidence="6">DNA-binding transcriptional LysR family regulator</fullName>
    </submittedName>
</protein>
<accession>A0A4R1F0J7</accession>
<dbReference type="InterPro" id="IPR005119">
    <property type="entry name" value="LysR_subst-bd"/>
</dbReference>
<comment type="similarity">
    <text evidence="1">Belongs to the LysR transcriptional regulatory family.</text>
</comment>
<keyword evidence="4" id="KW-0804">Transcription</keyword>
<dbReference type="PROSITE" id="PS50931">
    <property type="entry name" value="HTH_LYSR"/>
    <property type="match status" value="1"/>
</dbReference>